<dbReference type="Proteomes" id="UP000254069">
    <property type="component" value="Unassembled WGS sequence"/>
</dbReference>
<dbReference type="PANTHER" id="PTHR43968:SF6">
    <property type="entry name" value="GLUTATHIONE S-TRANSFERASE OMEGA"/>
    <property type="match status" value="1"/>
</dbReference>
<dbReference type="PANTHER" id="PTHR43968">
    <property type="match status" value="1"/>
</dbReference>
<dbReference type="RefSeq" id="WP_096142205.1">
    <property type="nucleotide sequence ID" value="NZ_AP024617.1"/>
</dbReference>
<dbReference type="Pfam" id="PF13410">
    <property type="entry name" value="GST_C_2"/>
    <property type="match status" value="1"/>
</dbReference>
<sequence length="217" mass="25416">MELYYHPLSRYSQKVLLALYEKQANFFPRVTDLQDPLERQHYLHFYPSGKLPLLVCQDGSLLPESSIIIEYLDNKMDGGTRLLPKEPELNLQVRLYDRIADNDLNNSLYQLEQQYSLPEEQQLPLVQRQIENRLRLCLRALDLRLVEHHWLCGDGFTLADCALIPCLGYLQRSFNLLDYQHLGRYWLQAQLRGSWMLVQDEVTLAQEEASSGLRPIP</sequence>
<name>A0A379ZHW2_9GAMM</name>
<dbReference type="SUPFAM" id="SSF47616">
    <property type="entry name" value="GST C-terminal domain-like"/>
    <property type="match status" value="1"/>
</dbReference>
<accession>A0A379ZHW2</accession>
<dbReference type="InterPro" id="IPR040079">
    <property type="entry name" value="Glutathione_S-Trfase"/>
</dbReference>
<dbReference type="AlphaFoldDB" id="A0A379ZHW2"/>
<protein>
    <submittedName>
        <fullName evidence="2">Stringent starvation protein A homolog</fullName>
    </submittedName>
</protein>
<evidence type="ECO:0000313" key="2">
    <source>
        <dbReference type="EMBL" id="SUI61596.1"/>
    </source>
</evidence>
<evidence type="ECO:0000313" key="3">
    <source>
        <dbReference type="Proteomes" id="UP000254069"/>
    </source>
</evidence>
<organism evidence="2 3">
    <name type="scientific">Shewanella algae</name>
    <dbReference type="NCBI Taxonomy" id="38313"/>
    <lineage>
        <taxon>Bacteria</taxon>
        <taxon>Pseudomonadati</taxon>
        <taxon>Pseudomonadota</taxon>
        <taxon>Gammaproteobacteria</taxon>
        <taxon>Alteromonadales</taxon>
        <taxon>Shewanellaceae</taxon>
        <taxon>Shewanella</taxon>
    </lineage>
</organism>
<dbReference type="Pfam" id="PF13417">
    <property type="entry name" value="GST_N_3"/>
    <property type="match status" value="1"/>
</dbReference>
<keyword evidence="3" id="KW-1185">Reference proteome</keyword>
<dbReference type="Gene3D" id="3.40.30.10">
    <property type="entry name" value="Glutaredoxin"/>
    <property type="match status" value="1"/>
</dbReference>
<dbReference type="Gene3D" id="1.20.1050.10">
    <property type="match status" value="1"/>
</dbReference>
<dbReference type="GO" id="GO:0005737">
    <property type="term" value="C:cytoplasm"/>
    <property type="evidence" value="ECO:0007669"/>
    <property type="project" value="TreeGrafter"/>
</dbReference>
<feature type="domain" description="GST N-terminal" evidence="1">
    <location>
        <begin position="1"/>
        <end position="80"/>
    </location>
</feature>
<reference evidence="2 3" key="1">
    <citation type="submission" date="2018-06" db="EMBL/GenBank/DDBJ databases">
        <authorList>
            <consortium name="Pathogen Informatics"/>
            <person name="Doyle S."/>
        </authorList>
    </citation>
    <scope>NUCLEOTIDE SEQUENCE [LARGE SCALE GENOMIC DNA]</scope>
    <source>
        <strain evidence="2 3">NCTC10738</strain>
    </source>
</reference>
<gene>
    <name evidence="2" type="primary">sspA_3</name>
    <name evidence="2" type="ORF">NCTC10738_01586</name>
</gene>
<dbReference type="CDD" id="cd00299">
    <property type="entry name" value="GST_C_family"/>
    <property type="match status" value="1"/>
</dbReference>
<dbReference type="SFLD" id="SFLDG00358">
    <property type="entry name" value="Main_(cytGST)"/>
    <property type="match status" value="1"/>
</dbReference>
<dbReference type="InterPro" id="IPR004045">
    <property type="entry name" value="Glutathione_S-Trfase_N"/>
</dbReference>
<dbReference type="InterPro" id="IPR036249">
    <property type="entry name" value="Thioredoxin-like_sf"/>
</dbReference>
<dbReference type="EMBL" id="UGYO01000001">
    <property type="protein sequence ID" value="SUI61596.1"/>
    <property type="molecule type" value="Genomic_DNA"/>
</dbReference>
<dbReference type="SUPFAM" id="SSF52833">
    <property type="entry name" value="Thioredoxin-like"/>
    <property type="match status" value="1"/>
</dbReference>
<dbReference type="PROSITE" id="PS50404">
    <property type="entry name" value="GST_NTER"/>
    <property type="match status" value="1"/>
</dbReference>
<dbReference type="InterPro" id="IPR050983">
    <property type="entry name" value="GST_Omega/HSP26"/>
</dbReference>
<dbReference type="SFLD" id="SFLDS00019">
    <property type="entry name" value="Glutathione_Transferase_(cytos"/>
    <property type="match status" value="1"/>
</dbReference>
<dbReference type="InterPro" id="IPR036282">
    <property type="entry name" value="Glutathione-S-Trfase_C_sf"/>
</dbReference>
<proteinExistence type="predicted"/>
<evidence type="ECO:0000259" key="1">
    <source>
        <dbReference type="PROSITE" id="PS50404"/>
    </source>
</evidence>
<dbReference type="CDD" id="cd00570">
    <property type="entry name" value="GST_N_family"/>
    <property type="match status" value="1"/>
</dbReference>